<evidence type="ECO:0000256" key="8">
    <source>
        <dbReference type="ARBA" id="ARBA00022824"/>
    </source>
</evidence>
<keyword evidence="10 13" id="KW-0472">Membrane</keyword>
<evidence type="ECO:0000313" key="20">
    <source>
        <dbReference type="RefSeq" id="XP_013392620.1"/>
    </source>
</evidence>
<dbReference type="RefSeq" id="XP_013392605.1">
    <property type="nucleotide sequence ID" value="XM_013537151.1"/>
</dbReference>
<evidence type="ECO:0000256" key="10">
    <source>
        <dbReference type="ARBA" id="ARBA00023136"/>
    </source>
</evidence>
<evidence type="ECO:0000256" key="12">
    <source>
        <dbReference type="ARBA" id="ARBA00093608"/>
    </source>
</evidence>
<evidence type="ECO:0000256" key="11">
    <source>
        <dbReference type="ARBA" id="ARBA00093408"/>
    </source>
</evidence>
<dbReference type="RefSeq" id="XP_013392588.1">
    <property type="nucleotide sequence ID" value="XM_013537134.2"/>
</dbReference>
<evidence type="ECO:0000256" key="3">
    <source>
        <dbReference type="ARBA" id="ARBA00011071"/>
    </source>
</evidence>
<dbReference type="STRING" id="7574.A0A1S3I2W7"/>
<dbReference type="InterPro" id="IPR007704">
    <property type="entry name" value="PIG-M"/>
</dbReference>
<evidence type="ECO:0000256" key="1">
    <source>
        <dbReference type="ARBA" id="ARBA00004477"/>
    </source>
</evidence>
<evidence type="ECO:0000256" key="5">
    <source>
        <dbReference type="ARBA" id="ARBA00022676"/>
    </source>
</evidence>
<organism evidence="14 19">
    <name type="scientific">Lingula anatina</name>
    <name type="common">Brachiopod</name>
    <name type="synonym">Lingula unguis</name>
    <dbReference type="NCBI Taxonomy" id="7574"/>
    <lineage>
        <taxon>Eukaryota</taxon>
        <taxon>Metazoa</taxon>
        <taxon>Spiralia</taxon>
        <taxon>Lophotrochozoa</taxon>
        <taxon>Brachiopoda</taxon>
        <taxon>Linguliformea</taxon>
        <taxon>Lingulata</taxon>
        <taxon>Lingulida</taxon>
        <taxon>Linguloidea</taxon>
        <taxon>Lingulidae</taxon>
        <taxon>Lingula</taxon>
    </lineage>
</organism>
<keyword evidence="8 13" id="KW-0256">Endoplasmic reticulum</keyword>
<evidence type="ECO:0000256" key="2">
    <source>
        <dbReference type="ARBA" id="ARBA00004687"/>
    </source>
</evidence>
<dbReference type="OrthoDB" id="1741594at2759"/>
<comment type="similarity">
    <text evidence="3 13">Belongs to the PIGM family.</text>
</comment>
<sequence length="412" mass="48056">MFSKACMSAPVCLLVAILVRLGLMLYGEWQDRTMLVKYTDVDYYVFTDAARHIIEGRSPYDRATYRYTPFLAILLTPNIYLTVFFGKLIFILCDVLTGWLLYKILQAQGVDGQKALWYSLLWLFNPLPVTVSSRGNAESIMTTLVLSTIYTLMKKQYVLSSILYAVSVHVKIYPVTYALPIYLLLNRDYLQKKTAGKDQRKRTDFYELIIPNAARITYFVIAGSVFVALTGVCYFWYGNKFLYETYLYHITRRDIRHNFSVYFYMLYLLEESSYSFYLGLGVFLPQMLLLLLVSWKMYHNLPLCCFVHTFVFVTFNKVVTSQYFLWYGSLLPLVIPHLTMKKTTGAGLVIAWFAGQALWLTPAYYLEFQGVPTFLYIWLASLVFFTVNIVILQQIILAYKRTNDQLEYYKPD</sequence>
<dbReference type="GO" id="GO:0004376">
    <property type="term" value="F:GPI mannosyltransferase activity"/>
    <property type="evidence" value="ECO:0007669"/>
    <property type="project" value="InterPro"/>
</dbReference>
<dbReference type="RefSeq" id="XP_013392612.1">
    <property type="nucleotide sequence ID" value="XM_013537158.1"/>
</dbReference>
<feature type="transmembrane region" description="Helical" evidence="13">
    <location>
        <begin position="79"/>
        <end position="102"/>
    </location>
</feature>
<dbReference type="Proteomes" id="UP000085678">
    <property type="component" value="Unplaced"/>
</dbReference>
<dbReference type="RefSeq" id="XP_013392620.1">
    <property type="nucleotide sequence ID" value="XM_013537166.1"/>
</dbReference>
<dbReference type="GO" id="GO:1990529">
    <property type="term" value="C:glycosylphosphatidylinositol-mannosyltransferase I complex"/>
    <property type="evidence" value="ECO:0007669"/>
    <property type="project" value="TreeGrafter"/>
</dbReference>
<dbReference type="GO" id="GO:0006506">
    <property type="term" value="P:GPI anchor biosynthetic process"/>
    <property type="evidence" value="ECO:0007669"/>
    <property type="project" value="UniProtKB-UniPathway"/>
</dbReference>
<evidence type="ECO:0000313" key="15">
    <source>
        <dbReference type="RefSeq" id="XP_013392581.1"/>
    </source>
</evidence>
<evidence type="ECO:0000256" key="9">
    <source>
        <dbReference type="ARBA" id="ARBA00022989"/>
    </source>
</evidence>
<comment type="pathway">
    <text evidence="2 13">Glycolipid biosynthesis; glycosylphosphatidylinositol-anchor biosynthesis.</text>
</comment>
<evidence type="ECO:0000256" key="6">
    <source>
        <dbReference type="ARBA" id="ARBA00022679"/>
    </source>
</evidence>
<dbReference type="EC" id="2.4.1.-" evidence="13"/>
<feature type="transmembrane region" description="Helical" evidence="13">
    <location>
        <begin position="274"/>
        <end position="293"/>
    </location>
</feature>
<evidence type="ECO:0000313" key="14">
    <source>
        <dbReference type="Proteomes" id="UP000085678"/>
    </source>
</evidence>
<dbReference type="PANTHER" id="PTHR12886:SF0">
    <property type="entry name" value="GPI MANNOSYLTRANSFERASE 1"/>
    <property type="match status" value="1"/>
</dbReference>
<dbReference type="RefSeq" id="XP_013392596.1">
    <property type="nucleotide sequence ID" value="XM_013537142.1"/>
</dbReference>
<feature type="transmembrane region" description="Helical" evidence="13">
    <location>
        <begin position="377"/>
        <end position="399"/>
    </location>
</feature>
<evidence type="ECO:0000256" key="7">
    <source>
        <dbReference type="ARBA" id="ARBA00022692"/>
    </source>
</evidence>
<comment type="function">
    <text evidence="11 13">Catalytic subunit of the glycosylphosphatidylinositol-mannosyltransferase I complex which catalyzes the transfer of the first mannose, via an alpha-1,4 bond from a dolichol-phosphate-mannose (Dol-P-Man) to the glucosaminyl acyl phosphatidylinositol (GlcN-(acyl)PI) intermediate to generate alpha-D-Man-(1-&gt;4)-alpha-D-GlcN-(1-&gt;6)-(1-radyl,2-acyl-sn-glycero-3-phospho)-2-acyl-inositol and participates in the sixth step of the glycosylphosphatidylinositol-anchor biosynthesis.</text>
</comment>
<evidence type="ECO:0000313" key="16">
    <source>
        <dbReference type="RefSeq" id="XP_013392588.1"/>
    </source>
</evidence>
<evidence type="ECO:0000313" key="21">
    <source>
        <dbReference type="RefSeq" id="XP_013392629.1"/>
    </source>
</evidence>
<comment type="subcellular location">
    <subcellularLocation>
        <location evidence="1 13">Endoplasmic reticulum membrane</location>
        <topology evidence="1 13">Multi-pass membrane protein</topology>
    </subcellularLocation>
</comment>
<evidence type="ECO:0000256" key="4">
    <source>
        <dbReference type="ARBA" id="ARBA00022502"/>
    </source>
</evidence>
<dbReference type="UniPathway" id="UPA00196"/>
<dbReference type="GeneID" id="106160505"/>
<keyword evidence="14" id="KW-1185">Reference proteome</keyword>
<feature type="transmembrane region" description="Helical" evidence="13">
    <location>
        <begin position="162"/>
        <end position="185"/>
    </location>
</feature>
<proteinExistence type="inferred from homology"/>
<evidence type="ECO:0000313" key="19">
    <source>
        <dbReference type="RefSeq" id="XP_013392612.1"/>
    </source>
</evidence>
<protein>
    <recommendedName>
        <fullName evidence="12 13">GPI alpha-1,4-mannosyltransferase I, catalytic subunit</fullName>
        <ecNumber evidence="13">2.4.1.-</ecNumber>
    </recommendedName>
    <alternativeName>
        <fullName evidence="13">GPI mannosyltransferase I</fullName>
    </alternativeName>
</protein>
<dbReference type="RefSeq" id="XP_013392629.1">
    <property type="nucleotide sequence ID" value="XM_013537175.1"/>
</dbReference>
<gene>
    <name evidence="15 16 17 18 19 20 21" type="primary">LOC106160505</name>
</gene>
<dbReference type="KEGG" id="lak:106160505"/>
<dbReference type="GO" id="GO:0051751">
    <property type="term" value="F:alpha-1,4-mannosyltransferase activity"/>
    <property type="evidence" value="ECO:0007669"/>
    <property type="project" value="InterPro"/>
</dbReference>
<feature type="transmembrane region" description="Helical" evidence="13">
    <location>
        <begin position="300"/>
        <end position="318"/>
    </location>
</feature>
<keyword evidence="4 13" id="KW-0337">GPI-anchor biosynthesis</keyword>
<feature type="transmembrane region" description="Helical" evidence="13">
    <location>
        <begin position="7"/>
        <end position="27"/>
    </location>
</feature>
<keyword evidence="9 13" id="KW-1133">Transmembrane helix</keyword>
<keyword evidence="7 13" id="KW-0812">Transmembrane</keyword>
<reference evidence="15 16" key="1">
    <citation type="submission" date="2025-04" db="UniProtKB">
        <authorList>
            <consortium name="RefSeq"/>
        </authorList>
    </citation>
    <scope>IDENTIFICATION</scope>
    <source>
        <tissue evidence="15 16">Gonads</tissue>
    </source>
</reference>
<keyword evidence="5 13" id="KW-0328">Glycosyltransferase</keyword>
<keyword evidence="6 13" id="KW-0808">Transferase</keyword>
<evidence type="ECO:0000313" key="18">
    <source>
        <dbReference type="RefSeq" id="XP_013392605.1"/>
    </source>
</evidence>
<feature type="transmembrane region" description="Helical" evidence="13">
    <location>
        <begin position="216"/>
        <end position="237"/>
    </location>
</feature>
<evidence type="ECO:0000256" key="13">
    <source>
        <dbReference type="RuleBase" id="RU365064"/>
    </source>
</evidence>
<dbReference type="GO" id="GO:0005789">
    <property type="term" value="C:endoplasmic reticulum membrane"/>
    <property type="evidence" value="ECO:0007669"/>
    <property type="project" value="UniProtKB-SubCell"/>
</dbReference>
<name>A0A1S3I2W7_LINAN</name>
<dbReference type="PANTHER" id="PTHR12886">
    <property type="entry name" value="PIG-M MANNOSYLTRANSFERASE"/>
    <property type="match status" value="1"/>
</dbReference>
<dbReference type="Pfam" id="PF05007">
    <property type="entry name" value="Mannosyl_trans"/>
    <property type="match status" value="1"/>
</dbReference>
<dbReference type="RefSeq" id="XP_013392581.1">
    <property type="nucleotide sequence ID" value="XM_013537127.1"/>
</dbReference>
<feature type="transmembrane region" description="Helical" evidence="13">
    <location>
        <begin position="347"/>
        <end position="365"/>
    </location>
</feature>
<accession>A0A1S3I2W7</accession>
<evidence type="ECO:0000313" key="17">
    <source>
        <dbReference type="RefSeq" id="XP_013392596.1"/>
    </source>
</evidence>
<dbReference type="AlphaFoldDB" id="A0A1S3I2W7"/>